<dbReference type="Pfam" id="PF00990">
    <property type="entry name" value="GGDEF"/>
    <property type="match status" value="1"/>
</dbReference>
<proteinExistence type="predicted"/>
<dbReference type="SUPFAM" id="SSF55781">
    <property type="entry name" value="GAF domain-like"/>
    <property type="match status" value="2"/>
</dbReference>
<dbReference type="Gene3D" id="3.30.450.40">
    <property type="match status" value="2"/>
</dbReference>
<accession>A0ABW3HPA7</accession>
<dbReference type="SMART" id="SM00065">
    <property type="entry name" value="GAF"/>
    <property type="match status" value="1"/>
</dbReference>
<dbReference type="SMART" id="SM00267">
    <property type="entry name" value="GGDEF"/>
    <property type="match status" value="1"/>
</dbReference>
<dbReference type="Proteomes" id="UP001596989">
    <property type="component" value="Unassembled WGS sequence"/>
</dbReference>
<dbReference type="InterPro" id="IPR043128">
    <property type="entry name" value="Rev_trsase/Diguanyl_cyclase"/>
</dbReference>
<evidence type="ECO:0000259" key="1">
    <source>
        <dbReference type="PROSITE" id="PS50887"/>
    </source>
</evidence>
<organism evidence="2 3">
    <name type="scientific">Paenibacillus chungangensis</name>
    <dbReference type="NCBI Taxonomy" id="696535"/>
    <lineage>
        <taxon>Bacteria</taxon>
        <taxon>Bacillati</taxon>
        <taxon>Bacillota</taxon>
        <taxon>Bacilli</taxon>
        <taxon>Bacillales</taxon>
        <taxon>Paenibacillaceae</taxon>
        <taxon>Paenibacillus</taxon>
    </lineage>
</organism>
<dbReference type="InterPro" id="IPR003018">
    <property type="entry name" value="GAF"/>
</dbReference>
<dbReference type="RefSeq" id="WP_377563455.1">
    <property type="nucleotide sequence ID" value="NZ_JBHTJZ010000009.1"/>
</dbReference>
<dbReference type="EMBL" id="JBHTJZ010000009">
    <property type="protein sequence ID" value="MFD0959350.1"/>
    <property type="molecule type" value="Genomic_DNA"/>
</dbReference>
<keyword evidence="2" id="KW-0808">Transferase</keyword>
<dbReference type="InterPro" id="IPR050469">
    <property type="entry name" value="Diguanylate_Cyclase"/>
</dbReference>
<keyword evidence="3" id="KW-1185">Reference proteome</keyword>
<evidence type="ECO:0000313" key="2">
    <source>
        <dbReference type="EMBL" id="MFD0959350.1"/>
    </source>
</evidence>
<dbReference type="EC" id="2.7.7.65" evidence="2"/>
<name>A0ABW3HPA7_9BACL</name>
<feature type="domain" description="GGDEF" evidence="1">
    <location>
        <begin position="503"/>
        <end position="632"/>
    </location>
</feature>
<dbReference type="PROSITE" id="PS50887">
    <property type="entry name" value="GGDEF"/>
    <property type="match status" value="1"/>
</dbReference>
<dbReference type="PANTHER" id="PTHR45138:SF9">
    <property type="entry name" value="DIGUANYLATE CYCLASE DGCM-RELATED"/>
    <property type="match status" value="1"/>
</dbReference>
<dbReference type="CDD" id="cd01949">
    <property type="entry name" value="GGDEF"/>
    <property type="match status" value="1"/>
</dbReference>
<gene>
    <name evidence="2" type="ORF">ACFQ2I_08100</name>
</gene>
<dbReference type="Gene3D" id="3.30.70.270">
    <property type="match status" value="1"/>
</dbReference>
<dbReference type="GO" id="GO:0052621">
    <property type="term" value="F:diguanylate cyclase activity"/>
    <property type="evidence" value="ECO:0007669"/>
    <property type="project" value="UniProtKB-EC"/>
</dbReference>
<dbReference type="PANTHER" id="PTHR45138">
    <property type="entry name" value="REGULATORY COMPONENTS OF SENSORY TRANSDUCTION SYSTEM"/>
    <property type="match status" value="1"/>
</dbReference>
<reference evidence="3" key="1">
    <citation type="journal article" date="2019" name="Int. J. Syst. Evol. Microbiol.">
        <title>The Global Catalogue of Microorganisms (GCM) 10K type strain sequencing project: providing services to taxonomists for standard genome sequencing and annotation.</title>
        <authorList>
            <consortium name="The Broad Institute Genomics Platform"/>
            <consortium name="The Broad Institute Genome Sequencing Center for Infectious Disease"/>
            <person name="Wu L."/>
            <person name="Ma J."/>
        </authorList>
    </citation>
    <scope>NUCLEOTIDE SEQUENCE [LARGE SCALE GENOMIC DNA]</scope>
    <source>
        <strain evidence="3">CCUG 59129</strain>
    </source>
</reference>
<sequence>MERENHIEECDLWFSTADITDADEPYLASLLVESLKVWSDEAEMRPFLQSAQVRIYGRGRGLLCQAGSVPSADTDSEAEQAAERTVQVGFQTVDPVSSEAGTLLAIGVPMKRRSDGAVFVHMVYIMEMTEARSEAELQARTLHFRSCFYRLFEGMFVKDMVRQQRMRRKEAEHRDKLFLAVKRLYNGIEATSVLTEMLASLEEVYPGAEVHLYLSQDYVDGDDRVRPLLFKNTTHDIVAQAFLEGKLTKETERDGKIRLAVPLAGKQAAYGVLCMSVISEEWDESELPIFLLLADTAGSAFENAKLYEQSNLLINELRLINEMTKRLNQSLQLSEIFKFATRELLNIFEADYCCILELNDNKEFIVKSSNIPILTSEKFTPDYGFCGIVNRTREPLIISDYWNSRVVTSKLMDNTGSRSLIAAPIIVKTEVVGVILVTHKLPNFFSYDNYKLLQVMSTHIGLAVSNASLHAEMRRLVITDNLTGLHARHYLNEQIQRRQRKDEFGSLILVDIDYFKQVNDTYGHQTGDRILVQVSNVIHSSIRAGDIAARWGGEELAVYLPNVRAEQAVRIAERIRTHVALETDPQVTVSCGISEWSLDNDKISVESLFYCADMALYEAKNKGRNCIIVGGTA</sequence>
<dbReference type="InterPro" id="IPR029016">
    <property type="entry name" value="GAF-like_dom_sf"/>
</dbReference>
<keyword evidence="2" id="KW-0548">Nucleotidyltransferase</keyword>
<comment type="caution">
    <text evidence="2">The sequence shown here is derived from an EMBL/GenBank/DDBJ whole genome shotgun (WGS) entry which is preliminary data.</text>
</comment>
<dbReference type="NCBIfam" id="TIGR00254">
    <property type="entry name" value="GGDEF"/>
    <property type="match status" value="1"/>
</dbReference>
<dbReference type="SUPFAM" id="SSF55073">
    <property type="entry name" value="Nucleotide cyclase"/>
    <property type="match status" value="1"/>
</dbReference>
<protein>
    <submittedName>
        <fullName evidence="2">Sensor domain-containing diguanylate cyclase</fullName>
        <ecNumber evidence="2">2.7.7.65</ecNumber>
    </submittedName>
</protein>
<dbReference type="InterPro" id="IPR000160">
    <property type="entry name" value="GGDEF_dom"/>
</dbReference>
<dbReference type="Pfam" id="PF01590">
    <property type="entry name" value="GAF"/>
    <property type="match status" value="1"/>
</dbReference>
<dbReference type="InterPro" id="IPR029787">
    <property type="entry name" value="Nucleotide_cyclase"/>
</dbReference>
<evidence type="ECO:0000313" key="3">
    <source>
        <dbReference type="Proteomes" id="UP001596989"/>
    </source>
</evidence>